<name>A0ABS1JBW8_9BACL</name>
<dbReference type="Gene3D" id="1.10.260.40">
    <property type="entry name" value="lambda repressor-like DNA-binding domains"/>
    <property type="match status" value="1"/>
</dbReference>
<sequence>METFGQRLRQLRMKKGLTQMQLAEGIITPSMCSQMESDKARPSWHVLEKIAQKLEVSPDELIGNSQLNMAVTSEYRLVKGLLSAGEYSSALPLLEKVMRANNGKFDPFELRYDYAKCQLELHHFREAEETFQQLLEHANSNSGSAILAVRVLYQLGQIELKRKRLQLAEHYIALALSKLESTGVKDVNLQCSLLLTLGEVQKQVGQMKKAFVTYQLALPILTEREDIQGLGNLYIKLAQTAHNADDFQQAAEYSQRAQWCFETLNSQGEKLAIEVRLAVLQGEMGDRDKAIIDLERIVEEYRQVRREEEMGIAVIELAKLYYAGGNLDLAEGACQTGRTLLPTVHSYQAWGARVQAGIAQARSQHVVAIKYMKQAAECFKLTECQTEFEETMQELSHLYESTNDCHSALRVMHEMWSFNRQARENRGIVL</sequence>
<evidence type="ECO:0000259" key="1">
    <source>
        <dbReference type="PROSITE" id="PS50943"/>
    </source>
</evidence>
<evidence type="ECO:0000313" key="2">
    <source>
        <dbReference type="EMBL" id="MBL0387767.1"/>
    </source>
</evidence>
<dbReference type="SMART" id="SM00028">
    <property type="entry name" value="TPR"/>
    <property type="match status" value="6"/>
</dbReference>
<dbReference type="Pfam" id="PF14559">
    <property type="entry name" value="TPR_19"/>
    <property type="match status" value="1"/>
</dbReference>
<dbReference type="SUPFAM" id="SSF48452">
    <property type="entry name" value="TPR-like"/>
    <property type="match status" value="2"/>
</dbReference>
<dbReference type="InterPro" id="IPR019734">
    <property type="entry name" value="TPR_rpt"/>
</dbReference>
<comment type="caution">
    <text evidence="2">The sequence shown here is derived from an EMBL/GenBank/DDBJ whole genome shotgun (WGS) entry which is preliminary data.</text>
</comment>
<dbReference type="Proteomes" id="UP000602284">
    <property type="component" value="Unassembled WGS sequence"/>
</dbReference>
<dbReference type="RefSeq" id="WP_201636081.1">
    <property type="nucleotide sequence ID" value="NZ_JAEQNB010000004.1"/>
</dbReference>
<proteinExistence type="predicted"/>
<protein>
    <submittedName>
        <fullName evidence="2">Tetratricopeptide repeat protein</fullName>
    </submittedName>
</protein>
<dbReference type="InterPro" id="IPR011990">
    <property type="entry name" value="TPR-like_helical_dom_sf"/>
</dbReference>
<reference evidence="2 3" key="1">
    <citation type="submission" date="2021-01" db="EMBL/GenBank/DDBJ databases">
        <title>Tumebacillus sp. strain ITR2 16S ribosomal RNA gene Genome sequencing and assembly.</title>
        <authorList>
            <person name="Kang M."/>
        </authorList>
    </citation>
    <scope>NUCLEOTIDE SEQUENCE [LARGE SCALE GENOMIC DNA]</scope>
    <source>
        <strain evidence="2 3">ITR2</strain>
    </source>
</reference>
<dbReference type="SUPFAM" id="SSF47413">
    <property type="entry name" value="lambda repressor-like DNA-binding domains"/>
    <property type="match status" value="1"/>
</dbReference>
<dbReference type="PROSITE" id="PS50943">
    <property type="entry name" value="HTH_CROC1"/>
    <property type="match status" value="1"/>
</dbReference>
<dbReference type="Gene3D" id="1.25.40.10">
    <property type="entry name" value="Tetratricopeptide repeat domain"/>
    <property type="match status" value="3"/>
</dbReference>
<dbReference type="CDD" id="cd00093">
    <property type="entry name" value="HTH_XRE"/>
    <property type="match status" value="1"/>
</dbReference>
<dbReference type="SMART" id="SM00530">
    <property type="entry name" value="HTH_XRE"/>
    <property type="match status" value="1"/>
</dbReference>
<evidence type="ECO:0000313" key="3">
    <source>
        <dbReference type="Proteomes" id="UP000602284"/>
    </source>
</evidence>
<dbReference type="InterPro" id="IPR053163">
    <property type="entry name" value="HTH-type_regulator_Rgg"/>
</dbReference>
<feature type="domain" description="HTH cro/C1-type" evidence="1">
    <location>
        <begin position="8"/>
        <end position="61"/>
    </location>
</feature>
<dbReference type="EMBL" id="JAEQNB010000004">
    <property type="protein sequence ID" value="MBL0387767.1"/>
    <property type="molecule type" value="Genomic_DNA"/>
</dbReference>
<accession>A0ABS1JBW8</accession>
<keyword evidence="3" id="KW-1185">Reference proteome</keyword>
<organism evidence="2 3">
    <name type="scientific">Tumebacillus amylolyticus</name>
    <dbReference type="NCBI Taxonomy" id="2801339"/>
    <lineage>
        <taxon>Bacteria</taxon>
        <taxon>Bacillati</taxon>
        <taxon>Bacillota</taxon>
        <taxon>Bacilli</taxon>
        <taxon>Bacillales</taxon>
        <taxon>Alicyclobacillaceae</taxon>
        <taxon>Tumebacillus</taxon>
    </lineage>
</organism>
<dbReference type="Pfam" id="PF01381">
    <property type="entry name" value="HTH_3"/>
    <property type="match status" value="1"/>
</dbReference>
<dbReference type="InterPro" id="IPR010982">
    <property type="entry name" value="Lambda_DNA-bd_dom_sf"/>
</dbReference>
<dbReference type="PANTHER" id="PTHR37038">
    <property type="entry name" value="TRANSCRIPTIONAL REGULATOR-RELATED"/>
    <property type="match status" value="1"/>
</dbReference>
<gene>
    <name evidence="2" type="ORF">JJB07_14090</name>
</gene>
<dbReference type="InterPro" id="IPR001387">
    <property type="entry name" value="Cro/C1-type_HTH"/>
</dbReference>